<dbReference type="FunFam" id="2.10.250.10:FF:000002">
    <property type="entry name" value="Calreticulin"/>
    <property type="match status" value="1"/>
</dbReference>
<dbReference type="GO" id="GO:0006457">
    <property type="term" value="P:protein folding"/>
    <property type="evidence" value="ECO:0007669"/>
    <property type="project" value="InterPro"/>
</dbReference>
<evidence type="ECO:0000256" key="7">
    <source>
        <dbReference type="ARBA" id="ARBA00022824"/>
    </source>
</evidence>
<comment type="similarity">
    <text evidence="2 12">Belongs to the calreticulin family.</text>
</comment>
<reference evidence="14" key="2">
    <citation type="journal article" date="2023" name="Int. J. Mol. Sci.">
        <title>De Novo Assembly and Annotation of 11 Diverse Shrub Willow (Salix) Genomes Reveals Novel Gene Organization in Sex-Linked Regions.</title>
        <authorList>
            <person name="Hyden B."/>
            <person name="Feng K."/>
            <person name="Yates T.B."/>
            <person name="Jawdy S."/>
            <person name="Cereghino C."/>
            <person name="Smart L.B."/>
            <person name="Muchero W."/>
        </authorList>
    </citation>
    <scope>NUCLEOTIDE SEQUENCE</scope>
    <source>
        <tissue evidence="14">Shoot tip</tissue>
    </source>
</reference>
<dbReference type="SUPFAM" id="SSF49899">
    <property type="entry name" value="Concanavalin A-like lectins/glucanases"/>
    <property type="match status" value="1"/>
</dbReference>
<keyword evidence="3" id="KW-0479">Metal-binding</keyword>
<dbReference type="PANTHER" id="PTHR11073">
    <property type="entry name" value="CALRETICULIN AND CALNEXIN"/>
    <property type="match status" value="1"/>
</dbReference>
<evidence type="ECO:0000256" key="10">
    <source>
        <dbReference type="ARBA" id="ARBA00023186"/>
    </source>
</evidence>
<keyword evidence="7 12" id="KW-0256">Endoplasmic reticulum</keyword>
<keyword evidence="9" id="KW-0106">Calcium</keyword>
<feature type="disulfide bond" evidence="11">
    <location>
        <begin position="78"/>
        <end position="110"/>
    </location>
</feature>
<feature type="compositionally biased region" description="Basic and acidic residues" evidence="13">
    <location>
        <begin position="202"/>
        <end position="224"/>
    </location>
</feature>
<evidence type="ECO:0000256" key="12">
    <source>
        <dbReference type="RuleBase" id="RU362126"/>
    </source>
</evidence>
<keyword evidence="6" id="KW-0677">Repeat</keyword>
<feature type="compositionally biased region" description="Basic and acidic residues" evidence="13">
    <location>
        <begin position="183"/>
        <end position="192"/>
    </location>
</feature>
<dbReference type="EMBL" id="JAPFFK010000011">
    <property type="protein sequence ID" value="KAJ6734221.1"/>
    <property type="molecule type" value="Genomic_DNA"/>
</dbReference>
<dbReference type="OrthoDB" id="1938156at2759"/>
<dbReference type="SUPFAM" id="SSF63887">
    <property type="entry name" value="P-domain of calnexin/calreticulin"/>
    <property type="match status" value="1"/>
</dbReference>
<reference evidence="14" key="1">
    <citation type="submission" date="2022-11" db="EMBL/GenBank/DDBJ databases">
        <authorList>
            <person name="Hyden B.L."/>
            <person name="Feng K."/>
            <person name="Yates T."/>
            <person name="Jawdy S."/>
            <person name="Smart L.B."/>
            <person name="Muchero W."/>
        </authorList>
    </citation>
    <scope>NUCLEOTIDE SEQUENCE</scope>
    <source>
        <tissue evidence="14">Shoot tip</tissue>
    </source>
</reference>
<protein>
    <submittedName>
        <fullName evidence="14">CALRETICULIN AND CALNEXIN</fullName>
    </submittedName>
</protein>
<evidence type="ECO:0000256" key="11">
    <source>
        <dbReference type="PIRSR" id="PIRSR601580-3"/>
    </source>
</evidence>
<dbReference type="GO" id="GO:0005789">
    <property type="term" value="C:endoplasmic reticulum membrane"/>
    <property type="evidence" value="ECO:0007669"/>
    <property type="project" value="TreeGrafter"/>
</dbReference>
<comment type="caution">
    <text evidence="14">The sequence shown here is derived from an EMBL/GenBank/DDBJ whole genome shotgun (WGS) entry which is preliminary data.</text>
</comment>
<evidence type="ECO:0000313" key="14">
    <source>
        <dbReference type="EMBL" id="KAJ6734221.1"/>
    </source>
</evidence>
<evidence type="ECO:0000256" key="8">
    <source>
        <dbReference type="ARBA" id="ARBA00022833"/>
    </source>
</evidence>
<dbReference type="Pfam" id="PF00262">
    <property type="entry name" value="Calreticulin"/>
    <property type="match status" value="2"/>
</dbReference>
<evidence type="ECO:0000256" key="1">
    <source>
        <dbReference type="ARBA" id="ARBA00004319"/>
    </source>
</evidence>
<dbReference type="GO" id="GO:0051082">
    <property type="term" value="F:unfolded protein binding"/>
    <property type="evidence" value="ECO:0007669"/>
    <property type="project" value="InterPro"/>
</dbReference>
<feature type="compositionally biased region" description="Basic and acidic residues" evidence="13">
    <location>
        <begin position="303"/>
        <end position="324"/>
    </location>
</feature>
<keyword evidence="4" id="KW-0732">Signal</keyword>
<dbReference type="Gene3D" id="2.10.250.10">
    <property type="entry name" value="Calreticulin/calnexin, P domain"/>
    <property type="match status" value="1"/>
</dbReference>
<evidence type="ECO:0000256" key="9">
    <source>
        <dbReference type="ARBA" id="ARBA00022837"/>
    </source>
</evidence>
<keyword evidence="15" id="KW-1185">Reference proteome</keyword>
<dbReference type="Proteomes" id="UP001151532">
    <property type="component" value="Chromosome 17"/>
</dbReference>
<feature type="region of interest" description="Disordered" evidence="13">
    <location>
        <begin position="183"/>
        <end position="251"/>
    </location>
</feature>
<gene>
    <name evidence="14" type="ORF">OIU79_001470</name>
</gene>
<evidence type="ECO:0000256" key="3">
    <source>
        <dbReference type="ARBA" id="ARBA00022723"/>
    </source>
</evidence>
<evidence type="ECO:0000256" key="5">
    <source>
        <dbReference type="ARBA" id="ARBA00022734"/>
    </source>
</evidence>
<accession>A0A9Q0UPZ2</accession>
<dbReference type="InterPro" id="IPR009033">
    <property type="entry name" value="Calreticulin/calnexin_P_dom_sf"/>
</dbReference>
<keyword evidence="8" id="KW-0862">Zinc</keyword>
<dbReference type="GO" id="GO:0030246">
    <property type="term" value="F:carbohydrate binding"/>
    <property type="evidence" value="ECO:0007669"/>
    <property type="project" value="UniProtKB-KW"/>
</dbReference>
<keyword evidence="11" id="KW-1015">Disulfide bond</keyword>
<sequence length="350" mass="41194">MVGKIDGFYQTGKEVKVKLVLSSTQQGNGLVIQMIKVFKHITMQSILLYQLKIAPEFSNKDRTLVVQYSVKFEQNIECGGGYIKLHSGYVNQKKFGGDTPYSFMFGPDMCGTQTKKLHVILSYQGQNYPIKKDLQCETDKLTHFYTFILRPDASYSVLVDNRERESGTMYTDWDILPPPKIKDTKAKKPADWDDREYIEDPNDVKPEGYDSIPREIPDPKAKEPDDWDEEDDGIWRPPKIPNPAYKGPWKRKKIKNPNYKGKWKTPWIDNPEFEDDPDLYVLKPIKYVGIEVWQKKDALEEAEKVRRAREEEEAQRAREEGERRRKERGHRKPRKRHDPRDYMDDYHDEL</sequence>
<dbReference type="InterPro" id="IPR013320">
    <property type="entry name" value="ConA-like_dom_sf"/>
</dbReference>
<comment type="subcellular location">
    <subcellularLocation>
        <location evidence="1">Endoplasmic reticulum lumen</location>
    </subcellularLocation>
</comment>
<name>A0A9Q0UPZ2_SALPP</name>
<dbReference type="PANTHER" id="PTHR11073:SF45">
    <property type="entry name" value="CALRETICULIN-3"/>
    <property type="match status" value="1"/>
</dbReference>
<dbReference type="GO" id="GO:0005788">
    <property type="term" value="C:endoplasmic reticulum lumen"/>
    <property type="evidence" value="ECO:0007669"/>
    <property type="project" value="UniProtKB-SubCell"/>
</dbReference>
<proteinExistence type="inferred from homology"/>
<dbReference type="PRINTS" id="PR00626">
    <property type="entry name" value="CALRETICULIN"/>
</dbReference>
<feature type="compositionally biased region" description="Basic residues" evidence="13">
    <location>
        <begin position="325"/>
        <end position="337"/>
    </location>
</feature>
<evidence type="ECO:0000256" key="13">
    <source>
        <dbReference type="SAM" id="MobiDB-lite"/>
    </source>
</evidence>
<evidence type="ECO:0000313" key="15">
    <source>
        <dbReference type="Proteomes" id="UP001151532"/>
    </source>
</evidence>
<organism evidence="14 15">
    <name type="scientific">Salix purpurea</name>
    <name type="common">Purple osier willow</name>
    <dbReference type="NCBI Taxonomy" id="77065"/>
    <lineage>
        <taxon>Eukaryota</taxon>
        <taxon>Viridiplantae</taxon>
        <taxon>Streptophyta</taxon>
        <taxon>Embryophyta</taxon>
        <taxon>Tracheophyta</taxon>
        <taxon>Spermatophyta</taxon>
        <taxon>Magnoliopsida</taxon>
        <taxon>eudicotyledons</taxon>
        <taxon>Gunneridae</taxon>
        <taxon>Pentapetalae</taxon>
        <taxon>rosids</taxon>
        <taxon>fabids</taxon>
        <taxon>Malpighiales</taxon>
        <taxon>Salicaceae</taxon>
        <taxon>Saliceae</taxon>
        <taxon>Salix</taxon>
    </lineage>
</organism>
<dbReference type="Gene3D" id="2.60.120.200">
    <property type="match status" value="1"/>
</dbReference>
<dbReference type="GO" id="GO:0036503">
    <property type="term" value="P:ERAD pathway"/>
    <property type="evidence" value="ECO:0007669"/>
    <property type="project" value="TreeGrafter"/>
</dbReference>
<feature type="compositionally biased region" description="Basic and acidic residues" evidence="13">
    <location>
        <begin position="338"/>
        <end position="350"/>
    </location>
</feature>
<evidence type="ECO:0000256" key="6">
    <source>
        <dbReference type="ARBA" id="ARBA00022737"/>
    </source>
</evidence>
<evidence type="ECO:0000256" key="4">
    <source>
        <dbReference type="ARBA" id="ARBA00022729"/>
    </source>
</evidence>
<dbReference type="AlphaFoldDB" id="A0A9Q0UPZ2"/>
<dbReference type="InterPro" id="IPR001580">
    <property type="entry name" value="Calret/calnex"/>
</dbReference>
<evidence type="ECO:0000256" key="2">
    <source>
        <dbReference type="ARBA" id="ARBA00010983"/>
    </source>
</evidence>
<feature type="region of interest" description="Disordered" evidence="13">
    <location>
        <begin position="303"/>
        <end position="350"/>
    </location>
</feature>
<keyword evidence="5" id="KW-0430">Lectin</keyword>
<dbReference type="GO" id="GO:0005509">
    <property type="term" value="F:calcium ion binding"/>
    <property type="evidence" value="ECO:0007669"/>
    <property type="project" value="InterPro"/>
</dbReference>
<keyword evidence="10 12" id="KW-0143">Chaperone</keyword>